<feature type="domain" description="HAMP" evidence="12">
    <location>
        <begin position="911"/>
        <end position="963"/>
    </location>
</feature>
<evidence type="ECO:0000256" key="2">
    <source>
        <dbReference type="ARBA" id="ARBA00004370"/>
    </source>
</evidence>
<keyword evidence="9" id="KW-0902">Two-component regulatory system</keyword>
<dbReference type="InterPro" id="IPR004358">
    <property type="entry name" value="Sig_transdc_His_kin-like_C"/>
</dbReference>
<gene>
    <name evidence="13" type="ORF">IAB93_01785</name>
</gene>
<dbReference type="SUPFAM" id="SSF55874">
    <property type="entry name" value="ATPase domain of HSP90 chaperone/DNA topoisomerase II/histidine kinase"/>
    <property type="match status" value="1"/>
</dbReference>
<keyword evidence="10" id="KW-1133">Transmembrane helix</keyword>
<evidence type="ECO:0000256" key="7">
    <source>
        <dbReference type="ARBA" id="ARBA00022777"/>
    </source>
</evidence>
<dbReference type="Gene3D" id="1.10.287.130">
    <property type="match status" value="1"/>
</dbReference>
<evidence type="ECO:0000259" key="12">
    <source>
        <dbReference type="PROSITE" id="PS50885"/>
    </source>
</evidence>
<feature type="transmembrane region" description="Helical" evidence="10">
    <location>
        <begin position="257"/>
        <end position="278"/>
    </location>
</feature>
<dbReference type="PANTHER" id="PTHR43065">
    <property type="entry name" value="SENSOR HISTIDINE KINASE"/>
    <property type="match status" value="1"/>
</dbReference>
<feature type="transmembrane region" description="Helical" evidence="10">
    <location>
        <begin position="676"/>
        <end position="700"/>
    </location>
</feature>
<dbReference type="GO" id="GO:0005524">
    <property type="term" value="F:ATP binding"/>
    <property type="evidence" value="ECO:0007669"/>
    <property type="project" value="UniProtKB-KW"/>
</dbReference>
<dbReference type="InterPro" id="IPR036890">
    <property type="entry name" value="HATPase_C_sf"/>
</dbReference>
<keyword evidence="10" id="KW-0812">Transmembrane</keyword>
<dbReference type="CDD" id="cd00082">
    <property type="entry name" value="HisKA"/>
    <property type="match status" value="1"/>
</dbReference>
<keyword evidence="5" id="KW-0808">Transferase</keyword>
<evidence type="ECO:0000256" key="4">
    <source>
        <dbReference type="ARBA" id="ARBA00022553"/>
    </source>
</evidence>
<dbReference type="EMBL" id="JADIME010000018">
    <property type="protein sequence ID" value="MBO8464711.1"/>
    <property type="molecule type" value="Genomic_DNA"/>
</dbReference>
<dbReference type="InterPro" id="IPR003660">
    <property type="entry name" value="HAMP_dom"/>
</dbReference>
<evidence type="ECO:0000256" key="1">
    <source>
        <dbReference type="ARBA" id="ARBA00000085"/>
    </source>
</evidence>
<reference evidence="13" key="1">
    <citation type="submission" date="2020-10" db="EMBL/GenBank/DDBJ databases">
        <authorList>
            <person name="Gilroy R."/>
        </authorList>
    </citation>
    <scope>NUCLEOTIDE SEQUENCE</scope>
    <source>
        <strain evidence="13">10037</strain>
    </source>
</reference>
<sequence>MGGKFKKMITDAAKTVADNTANIFFALALLFLCLSWMTNGDLSGVRHAASVAERRIDRLDRKMDRYAEKILEMPASQWADIGDIPEYFVIYKYVRDTLHSWINHFPLRNDDITEGGHFGVRYNRLSRVQTLFMPLLSYVGEELSYMSIGEQWYLMRTYEKGKVKLICGILIKNDGNSVLSSFGDINPKLKLPPQMTVLPVSSADGVTVFADSRPVFNVAFKEGRPSGMDYTHPWMKWLALLFSLATVFSYYAKNRNVFTFVMMMLSIAVSAVLSFGWAADMRGYSTLFSPVIYADSALYSSLGALLLCNLYIFIFWLSVFIGRKRLMLWYSKRGRPFRIFYSSLVVISALALALYMHMSLRSLIFNSNIVLEIFRLDELSVYSFLVYLSYLMLFVALLFIAQLLLPLAARKKFTIFNGRFLLRYSLAVSFYMMLVIGIYGHTKEINMAKAWANRLSVERDLNTELLLRMIEEPIAQDRLISMLLARPNGSMLVAEQLENYFSTLSTGYDINATVCGDGDRLLVDGVLTDCFSYFRGILAKGVPLHDDSHFFYINDNSGKIRYLGLFVYRIPEVGLKRLYVEIESRLLKEQRGYSDIFPERTGEGFNIPSDYSYAKYISGTLVFYRGEYNFPVSMDPGRLNDMKEGFSYRRVGKNLLFVNKLSFGDVIVIARERRSVFTYLVSYSYLSLLTIPLVMLLLLWKPRKNTVPIRTNKFRAKLMALLLGTVSGTVLLLTVTTIVFFAGRNARNRSEQMEDKLNTVQSMFLDVSRNASDIDALMNSEVRSLMDRIAAYTHTDINLYDTHGHLMRSTRNELYYLTLAGSKIDPDAFYSIVYEHRKSFFNKEKIAGKNFYSLYAPVINNEGNLIAIINIPYFEQTETFRKELVSTTAAIVNVFVLMIIAVVLIGAALTTSLFRPLLKLYERMEKTDLFSTPEKIEYDNNDEVSYIVRAYNRMIDNVADSTRRLAVSEREQAWRDMARQIAHEIKNPLTPMRLNIQHLLRMKQNGVPDLDGKLEKICNSLLEQIDVLADTATEFSSFARFNMEESEDIDLDAALREQMVLFGGYEGIDIEYRRAGEMVGETYHIYAPKSQMIRVFVNLMTNAVQALEPYQPKTGRRGKIYVTLTKFTAGKDSGWGRPGTRYVRVDVEDNGPGVSPENMKKLFTPRFTTKSSGSGLGLAICKSVVEQVGGTIEYHASEELGGADFRVSVPEYSESPRQGPGTISVG</sequence>
<dbReference type="EC" id="2.7.13.3" evidence="3"/>
<feature type="transmembrane region" description="Helical" evidence="10">
    <location>
        <begin position="721"/>
        <end position="743"/>
    </location>
</feature>
<dbReference type="PANTHER" id="PTHR43065:SF10">
    <property type="entry name" value="PEROXIDE STRESS-ACTIVATED HISTIDINE KINASE MAK3"/>
    <property type="match status" value="1"/>
</dbReference>
<dbReference type="InterPro" id="IPR003661">
    <property type="entry name" value="HisK_dim/P_dom"/>
</dbReference>
<comment type="catalytic activity">
    <reaction evidence="1">
        <text>ATP + protein L-histidine = ADP + protein N-phospho-L-histidine.</text>
        <dbReference type="EC" id="2.7.13.3"/>
    </reaction>
</comment>
<keyword evidence="8" id="KW-0067">ATP-binding</keyword>
<keyword evidence="4" id="KW-0597">Phosphoprotein</keyword>
<dbReference type="InterPro" id="IPR036097">
    <property type="entry name" value="HisK_dim/P_sf"/>
</dbReference>
<evidence type="ECO:0000256" key="3">
    <source>
        <dbReference type="ARBA" id="ARBA00012438"/>
    </source>
</evidence>
<dbReference type="PROSITE" id="PS50885">
    <property type="entry name" value="HAMP"/>
    <property type="match status" value="1"/>
</dbReference>
<evidence type="ECO:0000256" key="10">
    <source>
        <dbReference type="SAM" id="Phobius"/>
    </source>
</evidence>
<evidence type="ECO:0000256" key="5">
    <source>
        <dbReference type="ARBA" id="ARBA00022679"/>
    </source>
</evidence>
<reference evidence="13" key="2">
    <citation type="journal article" date="2021" name="PeerJ">
        <title>Extensive microbial diversity within the chicken gut microbiome revealed by metagenomics and culture.</title>
        <authorList>
            <person name="Gilroy R."/>
            <person name="Ravi A."/>
            <person name="Getino M."/>
            <person name="Pursley I."/>
            <person name="Horton D.L."/>
            <person name="Alikhan N.F."/>
            <person name="Baker D."/>
            <person name="Gharbi K."/>
            <person name="Hall N."/>
            <person name="Watson M."/>
            <person name="Adriaenssens E.M."/>
            <person name="Foster-Nyarko E."/>
            <person name="Jarju S."/>
            <person name="Secka A."/>
            <person name="Antonio M."/>
            <person name="Oren A."/>
            <person name="Chaudhuri R.R."/>
            <person name="La Ragione R."/>
            <person name="Hildebrand F."/>
            <person name="Pallen M.J."/>
        </authorList>
    </citation>
    <scope>NUCLEOTIDE SEQUENCE</scope>
    <source>
        <strain evidence="13">10037</strain>
    </source>
</reference>
<dbReference type="Proteomes" id="UP000823597">
    <property type="component" value="Unassembled WGS sequence"/>
</dbReference>
<evidence type="ECO:0000256" key="6">
    <source>
        <dbReference type="ARBA" id="ARBA00022741"/>
    </source>
</evidence>
<dbReference type="GO" id="GO:0000155">
    <property type="term" value="F:phosphorelay sensor kinase activity"/>
    <property type="evidence" value="ECO:0007669"/>
    <property type="project" value="InterPro"/>
</dbReference>
<feature type="transmembrane region" description="Helical" evidence="10">
    <location>
        <begin position="298"/>
        <end position="319"/>
    </location>
</feature>
<keyword evidence="7" id="KW-0418">Kinase</keyword>
<dbReference type="SMART" id="SM00387">
    <property type="entry name" value="HATPase_c"/>
    <property type="match status" value="1"/>
</dbReference>
<protein>
    <recommendedName>
        <fullName evidence="3">histidine kinase</fullName>
        <ecNumber evidence="3">2.7.13.3</ecNumber>
    </recommendedName>
</protein>
<evidence type="ECO:0000313" key="13">
    <source>
        <dbReference type="EMBL" id="MBO8464711.1"/>
    </source>
</evidence>
<accession>A0A9D9I465</accession>
<keyword evidence="10" id="KW-0472">Membrane</keyword>
<feature type="transmembrane region" description="Helical" evidence="10">
    <location>
        <begin position="420"/>
        <end position="440"/>
    </location>
</feature>
<dbReference type="Pfam" id="PF02518">
    <property type="entry name" value="HATPase_c"/>
    <property type="match status" value="1"/>
</dbReference>
<dbReference type="GO" id="GO:0016020">
    <property type="term" value="C:membrane"/>
    <property type="evidence" value="ECO:0007669"/>
    <property type="project" value="UniProtKB-SubCell"/>
</dbReference>
<dbReference type="SMART" id="SM00388">
    <property type="entry name" value="HisKA"/>
    <property type="match status" value="1"/>
</dbReference>
<comment type="caution">
    <text evidence="13">The sequence shown here is derived from an EMBL/GenBank/DDBJ whole genome shotgun (WGS) entry which is preliminary data.</text>
</comment>
<evidence type="ECO:0000256" key="8">
    <source>
        <dbReference type="ARBA" id="ARBA00022840"/>
    </source>
</evidence>
<dbReference type="Gene3D" id="6.10.340.10">
    <property type="match status" value="1"/>
</dbReference>
<dbReference type="InterPro" id="IPR005467">
    <property type="entry name" value="His_kinase_dom"/>
</dbReference>
<proteinExistence type="predicted"/>
<evidence type="ECO:0000259" key="11">
    <source>
        <dbReference type="PROSITE" id="PS50109"/>
    </source>
</evidence>
<keyword evidence="6" id="KW-0547">Nucleotide-binding</keyword>
<name>A0A9D9I465_9BACT</name>
<feature type="transmembrane region" description="Helical" evidence="10">
    <location>
        <begin position="890"/>
        <end position="914"/>
    </location>
</feature>
<dbReference type="SUPFAM" id="SSF47384">
    <property type="entry name" value="Homodimeric domain of signal transducing histidine kinase"/>
    <property type="match status" value="1"/>
</dbReference>
<organism evidence="13 14">
    <name type="scientific">Candidatus Merdivivens pullistercoris</name>
    <dbReference type="NCBI Taxonomy" id="2840873"/>
    <lineage>
        <taxon>Bacteria</taxon>
        <taxon>Pseudomonadati</taxon>
        <taxon>Bacteroidota</taxon>
        <taxon>Bacteroidia</taxon>
        <taxon>Bacteroidales</taxon>
        <taxon>Muribaculaceae</taxon>
        <taxon>Muribaculaceae incertae sedis</taxon>
        <taxon>Candidatus Merdivivens</taxon>
    </lineage>
</organism>
<dbReference type="InterPro" id="IPR003594">
    <property type="entry name" value="HATPase_dom"/>
</dbReference>
<dbReference type="AlphaFoldDB" id="A0A9D9I465"/>
<evidence type="ECO:0000313" key="14">
    <source>
        <dbReference type="Proteomes" id="UP000823597"/>
    </source>
</evidence>
<dbReference type="PRINTS" id="PR00344">
    <property type="entry name" value="BCTRLSENSOR"/>
</dbReference>
<evidence type="ECO:0000256" key="9">
    <source>
        <dbReference type="ARBA" id="ARBA00023012"/>
    </source>
</evidence>
<feature type="transmembrane region" description="Helical" evidence="10">
    <location>
        <begin position="339"/>
        <end position="358"/>
    </location>
</feature>
<comment type="subcellular location">
    <subcellularLocation>
        <location evidence="2">Membrane</location>
    </subcellularLocation>
</comment>
<feature type="domain" description="Histidine kinase" evidence="11">
    <location>
        <begin position="980"/>
        <end position="1213"/>
    </location>
</feature>
<dbReference type="PROSITE" id="PS50109">
    <property type="entry name" value="HIS_KIN"/>
    <property type="match status" value="1"/>
</dbReference>
<feature type="transmembrane region" description="Helical" evidence="10">
    <location>
        <begin position="234"/>
        <end position="252"/>
    </location>
</feature>
<feature type="transmembrane region" description="Helical" evidence="10">
    <location>
        <begin position="384"/>
        <end position="408"/>
    </location>
</feature>
<dbReference type="Gene3D" id="3.30.565.10">
    <property type="entry name" value="Histidine kinase-like ATPase, C-terminal domain"/>
    <property type="match status" value="1"/>
</dbReference>